<dbReference type="CDD" id="cd00487">
    <property type="entry name" value="Pep_deformylase"/>
    <property type="match status" value="1"/>
</dbReference>
<dbReference type="Proteomes" id="UP000595708">
    <property type="component" value="Chromosome"/>
</dbReference>
<feature type="binding site" evidence="6">
    <location>
        <position position="138"/>
    </location>
    <ligand>
        <name>Fe cation</name>
        <dbReference type="ChEBI" id="CHEBI:24875"/>
    </ligand>
</feature>
<comment type="cofactor">
    <cofactor evidence="6">
        <name>Fe(2+)</name>
        <dbReference type="ChEBI" id="CHEBI:29033"/>
    </cofactor>
    <text evidence="6">Binds 1 Fe(2+) ion.</text>
</comment>
<keyword evidence="4 6" id="KW-0648">Protein biosynthesis</keyword>
<evidence type="ECO:0000256" key="6">
    <source>
        <dbReference type="HAMAP-Rule" id="MF_00163"/>
    </source>
</evidence>
<dbReference type="PANTHER" id="PTHR10458:SF21">
    <property type="entry name" value="PEPTIDE DEFORMYLASE"/>
    <property type="match status" value="1"/>
</dbReference>
<dbReference type="GO" id="GO:0006412">
    <property type="term" value="P:translation"/>
    <property type="evidence" value="ECO:0007669"/>
    <property type="project" value="UniProtKB-UniRule"/>
</dbReference>
<dbReference type="KEGG" id="parm:PADco_2420"/>
<dbReference type="EMBL" id="AP023215">
    <property type="protein sequence ID" value="BCG49662.1"/>
    <property type="molecule type" value="Genomic_DNA"/>
</dbReference>
<comment type="similarity">
    <text evidence="1 6">Belongs to the polypeptide deformylase family.</text>
</comment>
<dbReference type="PIRSF" id="PIRSF004749">
    <property type="entry name" value="Pep_def"/>
    <property type="match status" value="1"/>
</dbReference>
<comment type="catalytic activity">
    <reaction evidence="6">
        <text>N-terminal N-formyl-L-methionyl-[peptide] + H2O = N-terminal L-methionyl-[peptide] + formate</text>
        <dbReference type="Rhea" id="RHEA:24420"/>
        <dbReference type="Rhea" id="RHEA-COMP:10639"/>
        <dbReference type="Rhea" id="RHEA-COMP:10640"/>
        <dbReference type="ChEBI" id="CHEBI:15377"/>
        <dbReference type="ChEBI" id="CHEBI:15740"/>
        <dbReference type="ChEBI" id="CHEBI:49298"/>
        <dbReference type="ChEBI" id="CHEBI:64731"/>
        <dbReference type="EC" id="3.5.1.88"/>
    </reaction>
</comment>
<evidence type="ECO:0000256" key="2">
    <source>
        <dbReference type="ARBA" id="ARBA00022723"/>
    </source>
</evidence>
<dbReference type="GO" id="GO:0042586">
    <property type="term" value="F:peptide deformylase activity"/>
    <property type="evidence" value="ECO:0007669"/>
    <property type="project" value="UniProtKB-UniRule"/>
</dbReference>
<dbReference type="GO" id="GO:0046872">
    <property type="term" value="F:metal ion binding"/>
    <property type="evidence" value="ECO:0007669"/>
    <property type="project" value="UniProtKB-KW"/>
</dbReference>
<gene>
    <name evidence="6 7" type="primary">def</name>
    <name evidence="7" type="ORF">PADco_2420</name>
</gene>
<feature type="binding site" evidence="6">
    <location>
        <position position="134"/>
    </location>
    <ligand>
        <name>Fe cation</name>
        <dbReference type="ChEBI" id="CHEBI:24875"/>
    </ligand>
</feature>
<evidence type="ECO:0000256" key="1">
    <source>
        <dbReference type="ARBA" id="ARBA00010759"/>
    </source>
</evidence>
<evidence type="ECO:0000313" key="7">
    <source>
        <dbReference type="EMBL" id="BCG49662.1"/>
    </source>
</evidence>
<protein>
    <recommendedName>
        <fullName evidence="6">Peptide deformylase</fullName>
        <shortName evidence="6">PDF</shortName>
        <ecNumber evidence="6">3.5.1.88</ecNumber>
    </recommendedName>
    <alternativeName>
        <fullName evidence="6">Polypeptide deformylase</fullName>
    </alternativeName>
</protein>
<dbReference type="PANTHER" id="PTHR10458">
    <property type="entry name" value="PEPTIDE DEFORMYLASE"/>
    <property type="match status" value="1"/>
</dbReference>
<dbReference type="Gene3D" id="3.90.45.10">
    <property type="entry name" value="Peptide deformylase"/>
    <property type="match status" value="1"/>
</dbReference>
<evidence type="ECO:0000256" key="5">
    <source>
        <dbReference type="ARBA" id="ARBA00023004"/>
    </source>
</evidence>
<dbReference type="PRINTS" id="PR01576">
    <property type="entry name" value="PDEFORMYLASE"/>
</dbReference>
<accession>A0A7R6W0L3</accession>
<dbReference type="NCBIfam" id="NF001159">
    <property type="entry name" value="PRK00150.1-3"/>
    <property type="match status" value="1"/>
</dbReference>
<dbReference type="RefSeq" id="WP_201329655.1">
    <property type="nucleotide sequence ID" value="NZ_AP023215.1"/>
</dbReference>
<dbReference type="HAMAP" id="MF_00163">
    <property type="entry name" value="Pep_deformylase"/>
    <property type="match status" value="1"/>
</dbReference>
<feature type="binding site" evidence="6">
    <location>
        <position position="92"/>
    </location>
    <ligand>
        <name>Fe cation</name>
        <dbReference type="ChEBI" id="CHEBI:24875"/>
    </ligand>
</feature>
<dbReference type="Pfam" id="PF01327">
    <property type="entry name" value="Pep_deformylase"/>
    <property type="match status" value="1"/>
</dbReference>
<keyword evidence="5 6" id="KW-0408">Iron</keyword>
<proteinExistence type="inferred from homology"/>
<keyword evidence="8" id="KW-1185">Reference proteome</keyword>
<evidence type="ECO:0000256" key="4">
    <source>
        <dbReference type="ARBA" id="ARBA00022917"/>
    </source>
</evidence>
<dbReference type="EC" id="3.5.1.88" evidence="6"/>
<feature type="active site" evidence="6">
    <location>
        <position position="135"/>
    </location>
</feature>
<dbReference type="InterPro" id="IPR023635">
    <property type="entry name" value="Peptide_deformylase"/>
</dbReference>
<dbReference type="InterPro" id="IPR036821">
    <property type="entry name" value="Peptide_deformylase_sf"/>
</dbReference>
<keyword evidence="3 6" id="KW-0378">Hydrolase</keyword>
<comment type="function">
    <text evidence="6">Removes the formyl group from the N-terminal Met of newly synthesized proteins. Requires at least a dipeptide for an efficient rate of reaction. N-terminal L-methionine is a prerequisite for activity but the enzyme has broad specificity at other positions.</text>
</comment>
<dbReference type="SUPFAM" id="SSF56420">
    <property type="entry name" value="Peptide deformylase"/>
    <property type="match status" value="1"/>
</dbReference>
<organism evidence="7 8">
    <name type="scientific">Candidatus Profftella armatura</name>
    <name type="common">Diaphorina cf. continua</name>
    <dbReference type="NCBI Taxonomy" id="2661583"/>
    <lineage>
        <taxon>Bacteria</taxon>
        <taxon>Pseudomonadati</taxon>
        <taxon>Pseudomonadota</taxon>
        <taxon>Betaproteobacteria</taxon>
        <taxon>Candidatus Profftella</taxon>
    </lineage>
</organism>
<dbReference type="AlphaFoldDB" id="A0A7R6W0L3"/>
<dbReference type="NCBIfam" id="TIGR00079">
    <property type="entry name" value="pept_deformyl"/>
    <property type="match status" value="1"/>
</dbReference>
<keyword evidence="2 6" id="KW-0479">Metal-binding</keyword>
<evidence type="ECO:0000313" key="8">
    <source>
        <dbReference type="Proteomes" id="UP000595708"/>
    </source>
</evidence>
<name>A0A7R6W0L3_9PROT</name>
<reference evidence="7 8" key="1">
    <citation type="journal article" date="2020" name="Genome Biol. Evol.">
        <title>Comparative Genomics Underlines Multiple Roles of Profftella, an Obligate Symbiont of Psyllids: Providing Toxins, Vitamins, and Carotenoids.</title>
        <authorList>
            <person name="Nakabachi A."/>
            <person name="Piel J."/>
            <person name="Malenovsky I."/>
            <person name="Hirose Y."/>
        </authorList>
    </citation>
    <scope>NUCLEOTIDE SEQUENCE [LARGE SCALE GENOMIC DNA]</scope>
    <source>
        <strain evidence="7 8">Dco</strain>
    </source>
</reference>
<evidence type="ECO:0000256" key="3">
    <source>
        <dbReference type="ARBA" id="ARBA00022801"/>
    </source>
</evidence>
<sequence>MTLLPIIYYPDIRLKKIAEPVTEFDLNLKKIIFNMTETMYNATGIGLAASQVDIHKQLLILDISKNSNKLQVFVNPKIIWYSKEKQIYNEGCLSLPGIFNKIKRSKFIRVHALNIEGKIFEIIAEGLLAICLQHEIDHLNGKIFIEYLSNFKKERIIKKILKKNKKIKI</sequence>